<gene>
    <name evidence="2" type="primary">LOC106057964</name>
</gene>
<keyword evidence="1" id="KW-1185">Reference proteome</keyword>
<dbReference type="RefSeq" id="XP_055879413.1">
    <property type="nucleotide sequence ID" value="XM_056023438.1"/>
</dbReference>
<dbReference type="GeneID" id="106057964"/>
<name>A0A9W2ZWY5_BIOGL</name>
<proteinExistence type="predicted"/>
<organism evidence="1 2">
    <name type="scientific">Biomphalaria glabrata</name>
    <name type="common">Bloodfluke planorb</name>
    <name type="synonym">Freshwater snail</name>
    <dbReference type="NCBI Taxonomy" id="6526"/>
    <lineage>
        <taxon>Eukaryota</taxon>
        <taxon>Metazoa</taxon>
        <taxon>Spiralia</taxon>
        <taxon>Lophotrochozoa</taxon>
        <taxon>Mollusca</taxon>
        <taxon>Gastropoda</taxon>
        <taxon>Heterobranchia</taxon>
        <taxon>Euthyneura</taxon>
        <taxon>Panpulmonata</taxon>
        <taxon>Hygrophila</taxon>
        <taxon>Lymnaeoidea</taxon>
        <taxon>Planorbidae</taxon>
        <taxon>Biomphalaria</taxon>
    </lineage>
</organism>
<accession>A0A9W2ZWY5</accession>
<dbReference type="Proteomes" id="UP001165740">
    <property type="component" value="Chromosome 3"/>
</dbReference>
<evidence type="ECO:0000313" key="2">
    <source>
        <dbReference type="RefSeq" id="XP_055879413.1"/>
    </source>
</evidence>
<dbReference type="AlphaFoldDB" id="A0A9W2ZWY5"/>
<protein>
    <submittedName>
        <fullName evidence="2">Uncharacterized protein LOC106057964</fullName>
    </submittedName>
</protein>
<dbReference type="OrthoDB" id="10069847at2759"/>
<sequence>MGSPLAECLPCCVRGLTHPSDKTVYTVLIQAGERELLFTFADLELPRAEGSTLPDSLKRRNVTSLYCKKCATTGKILKKNPAKYATWFAHHQENGCTINYDGTSGMMESEAAVKIWQISLALLNFRNYYWRKKTWQSHHRKNQNSQQILWGAVRSNRTAEEMKKAILASLYHNYSI</sequence>
<reference evidence="2" key="1">
    <citation type="submission" date="2025-08" db="UniProtKB">
        <authorList>
            <consortium name="RefSeq"/>
        </authorList>
    </citation>
    <scope>IDENTIFICATION</scope>
</reference>
<evidence type="ECO:0000313" key="1">
    <source>
        <dbReference type="Proteomes" id="UP001165740"/>
    </source>
</evidence>